<dbReference type="InterPro" id="IPR011256">
    <property type="entry name" value="Reg_factor_effector_dom_sf"/>
</dbReference>
<evidence type="ECO:0000313" key="3">
    <source>
        <dbReference type="Proteomes" id="UP001489004"/>
    </source>
</evidence>
<gene>
    <name evidence="2" type="ORF">WJX72_010916</name>
</gene>
<protein>
    <submittedName>
        <fullName evidence="2">Uncharacterized protein</fullName>
    </submittedName>
</protein>
<accession>A0AAW1R9P0</accession>
<dbReference type="Pfam" id="PF04832">
    <property type="entry name" value="SOUL"/>
    <property type="match status" value="1"/>
</dbReference>
<reference evidence="2 3" key="1">
    <citation type="journal article" date="2024" name="Nat. Commun.">
        <title>Phylogenomics reveals the evolutionary origins of lichenization in chlorophyte algae.</title>
        <authorList>
            <person name="Puginier C."/>
            <person name="Libourel C."/>
            <person name="Otte J."/>
            <person name="Skaloud P."/>
            <person name="Haon M."/>
            <person name="Grisel S."/>
            <person name="Petersen M."/>
            <person name="Berrin J.G."/>
            <person name="Delaux P.M."/>
            <person name="Dal Grande F."/>
            <person name="Keller J."/>
        </authorList>
    </citation>
    <scope>NUCLEOTIDE SEQUENCE [LARGE SCALE GENOMIC DNA]</scope>
    <source>
        <strain evidence="2 3">SAG 2043</strain>
    </source>
</reference>
<dbReference type="Gene3D" id="3.20.80.10">
    <property type="entry name" value="Regulatory factor, effector binding domain"/>
    <property type="match status" value="1"/>
</dbReference>
<name>A0AAW1R9P0_9CHLO</name>
<sequence length="125" mass="13526">MTAPVATLISPGDGPFCKSNFTVSFFVPYELQGKAPKPTNPDVYLEIAPAHTMYVLQSGGFVVDDTSLAHKAADLSELLKEDGKAVDESKFYAAGYDPPYRIQHRHNEVWVIGKEGGEGAAIARV</sequence>
<dbReference type="SUPFAM" id="SSF55136">
    <property type="entry name" value="Probable bacterial effector-binding domain"/>
    <property type="match status" value="1"/>
</dbReference>
<dbReference type="AlphaFoldDB" id="A0AAW1R9P0"/>
<dbReference type="PANTHER" id="PTHR11220:SF1">
    <property type="entry name" value="HEME-BINDING PROTEIN 2"/>
    <property type="match status" value="1"/>
</dbReference>
<proteinExistence type="inferred from homology"/>
<comment type="caution">
    <text evidence="2">The sequence shown here is derived from an EMBL/GenBank/DDBJ whole genome shotgun (WGS) entry which is preliminary data.</text>
</comment>
<organism evidence="2 3">
    <name type="scientific">[Myrmecia] bisecta</name>
    <dbReference type="NCBI Taxonomy" id="41462"/>
    <lineage>
        <taxon>Eukaryota</taxon>
        <taxon>Viridiplantae</taxon>
        <taxon>Chlorophyta</taxon>
        <taxon>core chlorophytes</taxon>
        <taxon>Trebouxiophyceae</taxon>
        <taxon>Trebouxiales</taxon>
        <taxon>Trebouxiaceae</taxon>
        <taxon>Myrmecia</taxon>
    </lineage>
</organism>
<dbReference type="PANTHER" id="PTHR11220">
    <property type="entry name" value="HEME-BINDING PROTEIN-RELATED"/>
    <property type="match status" value="1"/>
</dbReference>
<dbReference type="EMBL" id="JALJOR010000001">
    <property type="protein sequence ID" value="KAK9830307.1"/>
    <property type="molecule type" value="Genomic_DNA"/>
</dbReference>
<evidence type="ECO:0000313" key="2">
    <source>
        <dbReference type="EMBL" id="KAK9830307.1"/>
    </source>
</evidence>
<keyword evidence="3" id="KW-1185">Reference proteome</keyword>
<dbReference type="InterPro" id="IPR006917">
    <property type="entry name" value="SOUL_heme-bd"/>
</dbReference>
<evidence type="ECO:0000256" key="1">
    <source>
        <dbReference type="ARBA" id="ARBA00009817"/>
    </source>
</evidence>
<comment type="similarity">
    <text evidence="1">Belongs to the HEBP family.</text>
</comment>
<dbReference type="Proteomes" id="UP001489004">
    <property type="component" value="Unassembled WGS sequence"/>
</dbReference>